<dbReference type="Proteomes" id="UP000069771">
    <property type="component" value="Chromosome"/>
</dbReference>
<accession>A0A140DWS1</accession>
<evidence type="ECO:0000313" key="1">
    <source>
        <dbReference type="EMBL" id="AMK55098.1"/>
    </source>
</evidence>
<keyword evidence="2" id="KW-1185">Reference proteome</keyword>
<dbReference type="AlphaFoldDB" id="A0A140DWS1"/>
<dbReference type="STRING" id="1702221.AALO17_19640"/>
<organism evidence="1 2">
    <name type="scientific">Faecalibaculum rodentium</name>
    <dbReference type="NCBI Taxonomy" id="1702221"/>
    <lineage>
        <taxon>Bacteria</taxon>
        <taxon>Bacillati</taxon>
        <taxon>Bacillota</taxon>
        <taxon>Erysipelotrichia</taxon>
        <taxon>Erysipelotrichales</taxon>
        <taxon>Erysipelotrichaceae</taxon>
        <taxon>Faecalibaculum</taxon>
    </lineage>
</organism>
<name>A0A140DWS1_9FIRM</name>
<reference evidence="1 2" key="1">
    <citation type="journal article" date="2016" name="Gut Pathog.">
        <title>Whole genome sequencing of "Faecalibaculum rodentium" ALO17, isolated from C57BL/6J laboratory mouse feces.</title>
        <authorList>
            <person name="Lim S."/>
            <person name="Chang D.H."/>
            <person name="Ahn S."/>
            <person name="Kim B.C."/>
        </authorList>
    </citation>
    <scope>NUCLEOTIDE SEQUENCE [LARGE SCALE GENOMIC DNA]</scope>
    <source>
        <strain evidence="1 2">Alo17</strain>
    </source>
</reference>
<sequence length="72" mass="8371">MSSRAAAAPDRNRFAIVRFIVLFRTPFLFLYQCQPAAFRLPGILKEKADWCLLSWHRHPHSFKGGRRKAARS</sequence>
<protein>
    <submittedName>
        <fullName evidence="1">Uncharacterized protein</fullName>
    </submittedName>
</protein>
<gene>
    <name evidence="1" type="ORF">AALO17_19640</name>
</gene>
<dbReference type="EMBL" id="CP011391">
    <property type="protein sequence ID" value="AMK55098.1"/>
    <property type="molecule type" value="Genomic_DNA"/>
</dbReference>
<dbReference type="KEGG" id="fro:AALO17_19640"/>
<proteinExistence type="predicted"/>
<evidence type="ECO:0000313" key="2">
    <source>
        <dbReference type="Proteomes" id="UP000069771"/>
    </source>
</evidence>